<evidence type="ECO:0000313" key="4">
    <source>
        <dbReference type="RefSeq" id="XP_033534055.1"/>
    </source>
</evidence>
<feature type="transmembrane region" description="Helical" evidence="1">
    <location>
        <begin position="104"/>
        <end position="128"/>
    </location>
</feature>
<feature type="transmembrane region" description="Helical" evidence="1">
    <location>
        <begin position="38"/>
        <end position="55"/>
    </location>
</feature>
<evidence type="ECO:0000313" key="3">
    <source>
        <dbReference type="Proteomes" id="UP000504638"/>
    </source>
</evidence>
<dbReference type="PANTHER" id="PTHR35895:SF2">
    <property type="match status" value="1"/>
</dbReference>
<feature type="transmembrane region" description="Helical" evidence="1">
    <location>
        <begin position="62"/>
        <end position="84"/>
    </location>
</feature>
<dbReference type="AlphaFoldDB" id="A0A6G1G2Z0"/>
<keyword evidence="1" id="KW-0812">Transmembrane</keyword>
<dbReference type="EMBL" id="ML975158">
    <property type="protein sequence ID" value="KAF1812424.1"/>
    <property type="molecule type" value="Genomic_DNA"/>
</dbReference>
<dbReference type="OrthoDB" id="10039566at2759"/>
<keyword evidence="3" id="KW-1185">Reference proteome</keyword>
<protein>
    <submittedName>
        <fullName evidence="2 4">Uncharacterized protein</fullName>
    </submittedName>
</protein>
<dbReference type="InterPro" id="IPR022185">
    <property type="entry name" value="DUF3712"/>
</dbReference>
<dbReference type="PANTHER" id="PTHR35895">
    <property type="entry name" value="CHROMOSOME 16, WHOLE GENOME SHOTGUN SEQUENCE"/>
    <property type="match status" value="1"/>
</dbReference>
<evidence type="ECO:0000313" key="2">
    <source>
        <dbReference type="EMBL" id="KAF1812424.1"/>
    </source>
</evidence>
<evidence type="ECO:0000256" key="1">
    <source>
        <dbReference type="SAM" id="Phobius"/>
    </source>
</evidence>
<reference evidence="4" key="3">
    <citation type="submission" date="2025-04" db="UniProtKB">
        <authorList>
            <consortium name="RefSeq"/>
        </authorList>
    </citation>
    <scope>IDENTIFICATION</scope>
    <source>
        <strain evidence="4">CBS 781.70</strain>
    </source>
</reference>
<feature type="transmembrane region" description="Helical" evidence="1">
    <location>
        <begin position="173"/>
        <end position="196"/>
    </location>
</feature>
<organism evidence="2">
    <name type="scientific">Eremomyces bilateralis CBS 781.70</name>
    <dbReference type="NCBI Taxonomy" id="1392243"/>
    <lineage>
        <taxon>Eukaryota</taxon>
        <taxon>Fungi</taxon>
        <taxon>Dikarya</taxon>
        <taxon>Ascomycota</taxon>
        <taxon>Pezizomycotina</taxon>
        <taxon>Dothideomycetes</taxon>
        <taxon>Dothideomycetes incertae sedis</taxon>
        <taxon>Eremomycetales</taxon>
        <taxon>Eremomycetaceae</taxon>
        <taxon>Eremomyces</taxon>
    </lineage>
</organism>
<name>A0A6G1G2Z0_9PEZI</name>
<reference evidence="4" key="2">
    <citation type="submission" date="2020-04" db="EMBL/GenBank/DDBJ databases">
        <authorList>
            <consortium name="NCBI Genome Project"/>
        </authorList>
    </citation>
    <scope>NUCLEOTIDE SEQUENCE</scope>
    <source>
        <strain evidence="4">CBS 781.70</strain>
    </source>
</reference>
<gene>
    <name evidence="2 4" type="ORF">P152DRAFT_417634</name>
</gene>
<proteinExistence type="predicted"/>
<dbReference type="Pfam" id="PF12505">
    <property type="entry name" value="DUF3712"/>
    <property type="match status" value="1"/>
</dbReference>
<keyword evidence="1" id="KW-0472">Membrane</keyword>
<feature type="transmembrane region" description="Helical" evidence="1">
    <location>
        <begin position="12"/>
        <end position="32"/>
    </location>
</feature>
<dbReference type="GeneID" id="54417660"/>
<reference evidence="2 4" key="1">
    <citation type="submission" date="2020-01" db="EMBL/GenBank/DDBJ databases">
        <authorList>
            <consortium name="DOE Joint Genome Institute"/>
            <person name="Haridas S."/>
            <person name="Albert R."/>
            <person name="Binder M."/>
            <person name="Bloem J."/>
            <person name="Labutti K."/>
            <person name="Salamov A."/>
            <person name="Andreopoulos B."/>
            <person name="Baker S.E."/>
            <person name="Barry K."/>
            <person name="Bills G."/>
            <person name="Bluhm B.H."/>
            <person name="Cannon C."/>
            <person name="Castanera R."/>
            <person name="Culley D.E."/>
            <person name="Daum C."/>
            <person name="Ezra D."/>
            <person name="Gonzalez J.B."/>
            <person name="Henrissat B."/>
            <person name="Kuo A."/>
            <person name="Liang C."/>
            <person name="Lipzen A."/>
            <person name="Lutzoni F."/>
            <person name="Magnuson J."/>
            <person name="Mondo S."/>
            <person name="Nolan M."/>
            <person name="Ohm R."/>
            <person name="Pangilinan J."/>
            <person name="Park H.-J."/>
            <person name="Ramirez L."/>
            <person name="Alfaro M."/>
            <person name="Sun H."/>
            <person name="Tritt A."/>
            <person name="Yoshinaga Y."/>
            <person name="Zwiers L.-H."/>
            <person name="Turgeon B.G."/>
            <person name="Goodwin S.B."/>
            <person name="Spatafora J.W."/>
            <person name="Crous P.W."/>
            <person name="Grigoriev I.V."/>
        </authorList>
    </citation>
    <scope>NUCLEOTIDE SEQUENCE</scope>
    <source>
        <strain evidence="2 4">CBS 781.70</strain>
    </source>
</reference>
<dbReference type="InterPro" id="IPR046368">
    <property type="entry name" value="Tag1"/>
</dbReference>
<dbReference type="RefSeq" id="XP_033534055.1">
    <property type="nucleotide sequence ID" value="XM_033677090.1"/>
</dbReference>
<dbReference type="Proteomes" id="UP000504638">
    <property type="component" value="Unplaced"/>
</dbReference>
<sequence>MFLKAVSFIARLGALAGSIIVLGLVASFIHDLGHAEDFLIFIEVCSAITLVGALIPPYPHFVYDGFFGVMWAICAGFMLLELFVQTDCYGFSKVTGRCPSYTAATTFCFLTSFAWLGSAFFGAVRVLLDIFAVANKRIRGVGINPTEAKTESYDDTVDIKAKGILAKSIVRHWFLYSVAGIIALAIAIPILIFYALPPFAQYMVDQMEVPITGVNASMTNPTNDSIHFDLWSTVRVPGAVYPSLSGMNASFYVGDRVSQPDAPPFAMVNIPALKFSPGDHLELRNQTLTLGDVREFARFVNIVAYNKTFTIRGTASTTVKVAGLSAKVNIDKVAGFPGFHNFTDFLINSVALTRPDEAGNNIEVELLAPNPAPATIDLGNITGEAVVGNIVVGNATINALTLQPGNHTYAIEGQAFLDVANQHIEELLRIEYPYLRQGLVVAGVRGKNVVYNGQHLPYWEKAFQTIDLTATRDAKTILKQALEGSLGSLLGNSSQLSGLSGLMGSNLVGSGLDLVIDAGLKLIASFPDDPKPFLNLAVPLCKTVLSLLPTLGF</sequence>
<dbReference type="GO" id="GO:0000329">
    <property type="term" value="C:fungal-type vacuole membrane"/>
    <property type="evidence" value="ECO:0007669"/>
    <property type="project" value="InterPro"/>
</dbReference>
<accession>A0A6G1G2Z0</accession>
<keyword evidence="1" id="KW-1133">Transmembrane helix</keyword>